<gene>
    <name evidence="1" type="ORF">SDC9_53943</name>
</gene>
<name>A0A644WUP5_9ZZZZ</name>
<organism evidence="1">
    <name type="scientific">bioreactor metagenome</name>
    <dbReference type="NCBI Taxonomy" id="1076179"/>
    <lineage>
        <taxon>unclassified sequences</taxon>
        <taxon>metagenomes</taxon>
        <taxon>ecological metagenomes</taxon>
    </lineage>
</organism>
<reference evidence="1" key="1">
    <citation type="submission" date="2019-08" db="EMBL/GenBank/DDBJ databases">
        <authorList>
            <person name="Kucharzyk K."/>
            <person name="Murdoch R.W."/>
            <person name="Higgins S."/>
            <person name="Loffler F."/>
        </authorList>
    </citation>
    <scope>NUCLEOTIDE SEQUENCE</scope>
</reference>
<proteinExistence type="predicted"/>
<dbReference type="AlphaFoldDB" id="A0A644WUP5"/>
<accession>A0A644WUP5</accession>
<evidence type="ECO:0000313" key="1">
    <source>
        <dbReference type="EMBL" id="MPM07636.1"/>
    </source>
</evidence>
<comment type="caution">
    <text evidence="1">The sequence shown here is derived from an EMBL/GenBank/DDBJ whole genome shotgun (WGS) entry which is preliminary data.</text>
</comment>
<sequence>MNPDVPDRPYVNAALRIARNLEASEVDWQRFADYLKNKYSKGEVE</sequence>
<protein>
    <submittedName>
        <fullName evidence="1">Uncharacterized protein</fullName>
    </submittedName>
</protein>
<dbReference type="EMBL" id="VSSQ01001358">
    <property type="protein sequence ID" value="MPM07636.1"/>
    <property type="molecule type" value="Genomic_DNA"/>
</dbReference>